<dbReference type="HAMAP" id="MF_01024">
    <property type="entry name" value="HisD"/>
    <property type="match status" value="1"/>
</dbReference>
<feature type="binding site" evidence="6 10">
    <location>
        <position position="435"/>
    </location>
    <ligand>
        <name>substrate</name>
    </ligand>
</feature>
<proteinExistence type="inferred from homology"/>
<dbReference type="InterPro" id="IPR022695">
    <property type="entry name" value="Histidinol_DH_monofunct"/>
</dbReference>
<dbReference type="GO" id="GO:0051287">
    <property type="term" value="F:NAD binding"/>
    <property type="evidence" value="ECO:0007669"/>
    <property type="project" value="InterPro"/>
</dbReference>
<comment type="pathway">
    <text evidence="6">Amino-acid biosynthesis; L-histidine biosynthesis; L-histidine from 5-phospho-alpha-D-ribose 1-diphosphate: step 9/9.</text>
</comment>
<dbReference type="PRINTS" id="PR00083">
    <property type="entry name" value="HOLDHDRGNASE"/>
</dbReference>
<feature type="binding site" evidence="6 9">
    <location>
        <position position="229"/>
    </location>
    <ligand>
        <name>NAD(+)</name>
        <dbReference type="ChEBI" id="CHEBI:57540"/>
    </ligand>
</feature>
<dbReference type="PANTHER" id="PTHR21256:SF2">
    <property type="entry name" value="HISTIDINE BIOSYNTHESIS TRIFUNCTIONAL PROTEIN"/>
    <property type="match status" value="1"/>
</dbReference>
<dbReference type="PIRSF" id="PIRSF000099">
    <property type="entry name" value="Histidinol_dh"/>
    <property type="match status" value="1"/>
</dbReference>
<dbReference type="InterPro" id="IPR012131">
    <property type="entry name" value="Hstdl_DH"/>
</dbReference>
<feature type="binding site" evidence="6 11">
    <location>
        <position position="435"/>
    </location>
    <ligand>
        <name>Zn(2+)</name>
        <dbReference type="ChEBI" id="CHEBI:29105"/>
    </ligand>
</feature>
<dbReference type="EC" id="1.1.1.23" evidence="6"/>
<comment type="function">
    <text evidence="6">Catalyzes the sequential NAD-dependent oxidations of L-histidinol to L-histidinaldehyde and then to L-histidine.</text>
</comment>
<comment type="cofactor">
    <cofactor evidence="6 11">
        <name>Zn(2+)</name>
        <dbReference type="ChEBI" id="CHEBI:29105"/>
    </cofactor>
    <text evidence="6 11">Binds 1 zinc ion per subunit.</text>
</comment>
<feature type="active site" description="Proton acceptor" evidence="6 8">
    <location>
        <position position="343"/>
    </location>
</feature>
<accession>A0A931IVC8</accession>
<keyword evidence="4 6" id="KW-0560">Oxidoreductase</keyword>
<dbReference type="EMBL" id="JAEDAL010000001">
    <property type="protein sequence ID" value="MBH9551353.1"/>
    <property type="molecule type" value="Genomic_DNA"/>
</dbReference>
<keyword evidence="14" id="KW-1185">Reference proteome</keyword>
<evidence type="ECO:0000256" key="5">
    <source>
        <dbReference type="ARBA" id="ARBA00023102"/>
    </source>
</evidence>
<evidence type="ECO:0000256" key="8">
    <source>
        <dbReference type="PIRSR" id="PIRSR000099-1"/>
    </source>
</evidence>
<feature type="binding site" evidence="6 9">
    <location>
        <position position="206"/>
    </location>
    <ligand>
        <name>NAD(+)</name>
        <dbReference type="ChEBI" id="CHEBI:57540"/>
    </ligand>
</feature>
<dbReference type="PANTHER" id="PTHR21256">
    <property type="entry name" value="HISTIDINOL DEHYDROGENASE HDH"/>
    <property type="match status" value="1"/>
</dbReference>
<protein>
    <recommendedName>
        <fullName evidence="6">Histidinol dehydrogenase</fullName>
        <shortName evidence="6">HDH</shortName>
        <ecNumber evidence="6">1.1.1.23</ecNumber>
    </recommendedName>
</protein>
<dbReference type="SUPFAM" id="SSF53720">
    <property type="entry name" value="ALDH-like"/>
    <property type="match status" value="1"/>
</dbReference>
<feature type="binding site" evidence="6 10">
    <location>
        <position position="252"/>
    </location>
    <ligand>
        <name>substrate</name>
    </ligand>
</feature>
<dbReference type="Gene3D" id="1.20.5.1300">
    <property type="match status" value="1"/>
</dbReference>
<evidence type="ECO:0000256" key="4">
    <source>
        <dbReference type="ARBA" id="ARBA00023002"/>
    </source>
</evidence>
<dbReference type="FunFam" id="3.40.50.1980:FF:000026">
    <property type="entry name" value="Histidinol dehydrogenase"/>
    <property type="match status" value="1"/>
</dbReference>
<dbReference type="FunFam" id="3.40.50.1980:FF:000001">
    <property type="entry name" value="Histidinol dehydrogenase"/>
    <property type="match status" value="1"/>
</dbReference>
<evidence type="ECO:0000256" key="11">
    <source>
        <dbReference type="PIRSR" id="PIRSR000099-4"/>
    </source>
</evidence>
<evidence type="ECO:0000256" key="2">
    <source>
        <dbReference type="ARBA" id="ARBA00022723"/>
    </source>
</evidence>
<dbReference type="NCBIfam" id="TIGR00069">
    <property type="entry name" value="hisD"/>
    <property type="match status" value="1"/>
</dbReference>
<dbReference type="PROSITE" id="PS00611">
    <property type="entry name" value="HISOL_DEHYDROGENASE"/>
    <property type="match status" value="1"/>
</dbReference>
<gene>
    <name evidence="6 13" type="primary">hisD</name>
    <name evidence="13" type="ORF">I7X43_00715</name>
</gene>
<feature type="binding site" evidence="6 10">
    <location>
        <position position="343"/>
    </location>
    <ligand>
        <name>substrate</name>
    </ligand>
</feature>
<feature type="binding site" evidence="6 11">
    <location>
        <position position="274"/>
    </location>
    <ligand>
        <name>Zn(2+)</name>
        <dbReference type="ChEBI" id="CHEBI:29105"/>
    </ligand>
</feature>
<feature type="binding site" evidence="6 10">
    <location>
        <position position="274"/>
    </location>
    <ligand>
        <name>substrate</name>
    </ligand>
</feature>
<feature type="binding site" evidence="6 10">
    <location>
        <position position="430"/>
    </location>
    <ligand>
        <name>substrate</name>
    </ligand>
</feature>
<keyword evidence="6" id="KW-0028">Amino-acid biosynthesis</keyword>
<feature type="binding site" evidence="6 11">
    <location>
        <position position="277"/>
    </location>
    <ligand>
        <name>Zn(2+)</name>
        <dbReference type="ChEBI" id="CHEBI:29105"/>
    </ligand>
</feature>
<evidence type="ECO:0000256" key="10">
    <source>
        <dbReference type="PIRSR" id="PIRSR000099-3"/>
    </source>
</evidence>
<dbReference type="InterPro" id="IPR016161">
    <property type="entry name" value="Ald_DH/histidinol_DH"/>
</dbReference>
<feature type="binding site" evidence="6 10">
    <location>
        <position position="376"/>
    </location>
    <ligand>
        <name>substrate</name>
    </ligand>
</feature>
<dbReference type="CDD" id="cd06572">
    <property type="entry name" value="Histidinol_dh"/>
    <property type="match status" value="1"/>
</dbReference>
<feature type="binding site" evidence="6 11">
    <location>
        <position position="376"/>
    </location>
    <ligand>
        <name>Zn(2+)</name>
        <dbReference type="ChEBI" id="CHEBI:29105"/>
    </ligand>
</feature>
<organism evidence="13 14">
    <name type="scientific">Inhella gelatinilytica</name>
    <dbReference type="NCBI Taxonomy" id="2795030"/>
    <lineage>
        <taxon>Bacteria</taxon>
        <taxon>Pseudomonadati</taxon>
        <taxon>Pseudomonadota</taxon>
        <taxon>Betaproteobacteria</taxon>
        <taxon>Burkholderiales</taxon>
        <taxon>Sphaerotilaceae</taxon>
        <taxon>Inhella</taxon>
    </lineage>
</organism>
<evidence type="ECO:0000256" key="6">
    <source>
        <dbReference type="HAMAP-Rule" id="MF_01024"/>
    </source>
</evidence>
<evidence type="ECO:0000256" key="1">
    <source>
        <dbReference type="ARBA" id="ARBA00010178"/>
    </source>
</evidence>
<dbReference type="GO" id="GO:0005829">
    <property type="term" value="C:cytosol"/>
    <property type="evidence" value="ECO:0007669"/>
    <property type="project" value="TreeGrafter"/>
</dbReference>
<dbReference type="GO" id="GO:0000105">
    <property type="term" value="P:L-histidine biosynthetic process"/>
    <property type="evidence" value="ECO:0007669"/>
    <property type="project" value="UniProtKB-UniRule"/>
</dbReference>
<dbReference type="Pfam" id="PF00815">
    <property type="entry name" value="Histidinol_dh"/>
    <property type="match status" value="1"/>
</dbReference>
<feature type="binding site" evidence="6 9">
    <location>
        <position position="135"/>
    </location>
    <ligand>
        <name>NAD(+)</name>
        <dbReference type="ChEBI" id="CHEBI:57540"/>
    </ligand>
</feature>
<evidence type="ECO:0000256" key="9">
    <source>
        <dbReference type="PIRSR" id="PIRSR000099-2"/>
    </source>
</evidence>
<dbReference type="RefSeq" id="WP_198098971.1">
    <property type="nucleotide sequence ID" value="NZ_JAEDAL010000001.1"/>
</dbReference>
<evidence type="ECO:0000256" key="7">
    <source>
        <dbReference type="PIRNR" id="PIRNR000099"/>
    </source>
</evidence>
<evidence type="ECO:0000313" key="14">
    <source>
        <dbReference type="Proteomes" id="UP000620139"/>
    </source>
</evidence>
<evidence type="ECO:0000256" key="12">
    <source>
        <dbReference type="RuleBase" id="RU004175"/>
    </source>
</evidence>
<dbReference type="AlphaFoldDB" id="A0A931IVC8"/>
<sequence>MKITRLATTAPDFDDSLQTLLHWSEDTDAGIEQAVAGILAEVRAHGDAAVLARTAQFDGVQAASVTELEIPRADLQAAFEGLPADQRLALTTASERVRRYHKAQAEACCQGFEFTDAQGNRLGQQVTPLDRVGIYVPGGKAAYPSSVLMNAIPALVAGVPEIIMVVPTPARRDGSSQGSRGERNPLVLAAAYLAGVHRVFTIGGAQAVGALAYGTATIPRVDKITGPGNAYVAAAKRRVFGQVGIDMIAGPSEILVLADGTVDPSWVAMDLFSQAEHDELAQSILLCPDAAYIDAVAAAMERLLPEMPRAAVIRASLEGRGGLIHTRSMEEACDISNRIAPEHLEVSAAQPRQWLPHLRHAGAIFLGAYASESLGDYCAGPNHVLPTSGTARFSSPLGVYDFVKRSSLIDISAQGAQALGPVADTLAQGEGLQAHARSATMRLA</sequence>
<dbReference type="Proteomes" id="UP000620139">
    <property type="component" value="Unassembled WGS sequence"/>
</dbReference>
<comment type="catalytic activity">
    <reaction evidence="6">
        <text>L-histidinol + 2 NAD(+) + H2O = L-histidine + 2 NADH + 3 H(+)</text>
        <dbReference type="Rhea" id="RHEA:20641"/>
        <dbReference type="ChEBI" id="CHEBI:15377"/>
        <dbReference type="ChEBI" id="CHEBI:15378"/>
        <dbReference type="ChEBI" id="CHEBI:57540"/>
        <dbReference type="ChEBI" id="CHEBI:57595"/>
        <dbReference type="ChEBI" id="CHEBI:57699"/>
        <dbReference type="ChEBI" id="CHEBI:57945"/>
        <dbReference type="EC" id="1.1.1.23"/>
    </reaction>
</comment>
<evidence type="ECO:0000256" key="3">
    <source>
        <dbReference type="ARBA" id="ARBA00022833"/>
    </source>
</evidence>
<keyword evidence="2 6" id="KW-0479">Metal-binding</keyword>
<keyword evidence="6 9" id="KW-0520">NAD</keyword>
<keyword evidence="3 6" id="KW-0862">Zinc</keyword>
<feature type="binding site" evidence="6 10">
    <location>
        <position position="277"/>
    </location>
    <ligand>
        <name>substrate</name>
    </ligand>
</feature>
<dbReference type="InterPro" id="IPR001692">
    <property type="entry name" value="Histidinol_DH_CS"/>
</dbReference>
<evidence type="ECO:0000313" key="13">
    <source>
        <dbReference type="EMBL" id="MBH9551353.1"/>
    </source>
</evidence>
<feature type="active site" description="Proton acceptor" evidence="6 8">
    <location>
        <position position="342"/>
    </location>
</feature>
<dbReference type="GO" id="GO:0008270">
    <property type="term" value="F:zinc ion binding"/>
    <property type="evidence" value="ECO:0007669"/>
    <property type="project" value="UniProtKB-UniRule"/>
</dbReference>
<dbReference type="Gene3D" id="3.40.50.1980">
    <property type="entry name" value="Nitrogenase molybdenum iron protein domain"/>
    <property type="match status" value="2"/>
</dbReference>
<comment type="caution">
    <text evidence="13">The sequence shown here is derived from an EMBL/GenBank/DDBJ whole genome shotgun (WGS) entry which is preliminary data.</text>
</comment>
<name>A0A931IVC8_9BURK</name>
<keyword evidence="5 6" id="KW-0368">Histidine biosynthesis</keyword>
<dbReference type="GO" id="GO:0004399">
    <property type="term" value="F:histidinol dehydrogenase activity"/>
    <property type="evidence" value="ECO:0007669"/>
    <property type="project" value="UniProtKB-UniRule"/>
</dbReference>
<comment type="similarity">
    <text evidence="1 6 7 12">Belongs to the histidinol dehydrogenase family.</text>
</comment>
<reference evidence="13" key="1">
    <citation type="submission" date="2020-12" db="EMBL/GenBank/DDBJ databases">
        <title>The genome sequence of Inhella sp. 4Y17.</title>
        <authorList>
            <person name="Liu Y."/>
        </authorList>
    </citation>
    <scope>NUCLEOTIDE SEQUENCE</scope>
    <source>
        <strain evidence="13">4Y10</strain>
    </source>
</reference>